<organism evidence="7 8">
    <name type="scientific">Candidatus Nomurabacteria bacterium RIFCSPHIGHO2_01_FULL_42_15</name>
    <dbReference type="NCBI Taxonomy" id="1801742"/>
    <lineage>
        <taxon>Bacteria</taxon>
        <taxon>Candidatus Nomuraibacteriota</taxon>
    </lineage>
</organism>
<name>A0A1F6VEE4_9BACT</name>
<evidence type="ECO:0000256" key="2">
    <source>
        <dbReference type="ARBA" id="ARBA00022475"/>
    </source>
</evidence>
<feature type="transmembrane region" description="Helical" evidence="6">
    <location>
        <begin position="166"/>
        <end position="184"/>
    </location>
</feature>
<accession>A0A1F6VEE4</accession>
<evidence type="ECO:0000256" key="1">
    <source>
        <dbReference type="ARBA" id="ARBA00004651"/>
    </source>
</evidence>
<dbReference type="PANTHER" id="PTHR30250:SF11">
    <property type="entry name" value="O-ANTIGEN TRANSPORTER-RELATED"/>
    <property type="match status" value="1"/>
</dbReference>
<evidence type="ECO:0000313" key="8">
    <source>
        <dbReference type="Proteomes" id="UP000178235"/>
    </source>
</evidence>
<feature type="transmembrane region" description="Helical" evidence="6">
    <location>
        <begin position="301"/>
        <end position="323"/>
    </location>
</feature>
<evidence type="ECO:0000256" key="6">
    <source>
        <dbReference type="SAM" id="Phobius"/>
    </source>
</evidence>
<sequence length="414" mass="47177">MQLLLRNKILQLLRWSERYTKTDMVYVAGGSFWIILGRIGVLTISFVTMMAFARWFPKEMYGTYQFVLAGIDIASIFALSGLNTTLIRSIARNSEGALITVIKKKMKWSLVGSLGLTTAAGWYLAHQNMELASSFFVAAIFLPFWTTFPLARVFWNAKKKFAKESLYKFGPALLILLALFPVIYFTNSVFWVIFTTLVAHAVFEGFLLYKTIRQLKNNEQDGSAIKFGKDMTIMDAIAKIGKNFDTVILWHFLGPIQVAVYSFSYFPIKALNNYLPIQALALPKIGEKNVKDIKKGLLNKFFSLFFLSVPFVIANIAIIPFIYKIFFPNYLESIIYLQALSIIGIMIPFQLLETALVSDLRKKDLYVIRVGSSIFRIILLLLLTPFFGIWGVVGTILITEVVRSAMIFFFFQRI</sequence>
<comment type="subcellular location">
    <subcellularLocation>
        <location evidence="1">Cell membrane</location>
        <topology evidence="1">Multi-pass membrane protein</topology>
    </subcellularLocation>
</comment>
<feature type="transmembrane region" description="Helical" evidence="6">
    <location>
        <begin position="64"/>
        <end position="87"/>
    </location>
</feature>
<dbReference type="GO" id="GO:0005886">
    <property type="term" value="C:plasma membrane"/>
    <property type="evidence" value="ECO:0007669"/>
    <property type="project" value="UniProtKB-SubCell"/>
</dbReference>
<comment type="caution">
    <text evidence="7">The sequence shown here is derived from an EMBL/GenBank/DDBJ whole genome shotgun (WGS) entry which is preliminary data.</text>
</comment>
<evidence type="ECO:0000256" key="5">
    <source>
        <dbReference type="ARBA" id="ARBA00023136"/>
    </source>
</evidence>
<dbReference type="PANTHER" id="PTHR30250">
    <property type="entry name" value="PST FAMILY PREDICTED COLANIC ACID TRANSPORTER"/>
    <property type="match status" value="1"/>
</dbReference>
<proteinExistence type="predicted"/>
<feature type="transmembrane region" description="Helical" evidence="6">
    <location>
        <begin position="131"/>
        <end position="154"/>
    </location>
</feature>
<feature type="transmembrane region" description="Helical" evidence="6">
    <location>
        <begin position="108"/>
        <end position="125"/>
    </location>
</feature>
<dbReference type="Pfam" id="PF01943">
    <property type="entry name" value="Polysacc_synt"/>
    <property type="match status" value="1"/>
</dbReference>
<evidence type="ECO:0000256" key="4">
    <source>
        <dbReference type="ARBA" id="ARBA00022989"/>
    </source>
</evidence>
<protein>
    <recommendedName>
        <fullName evidence="9">Polysaccharide biosynthesis protein C-terminal domain-containing protein</fullName>
    </recommendedName>
</protein>
<gene>
    <name evidence="7" type="ORF">A2738_03830</name>
</gene>
<keyword evidence="4 6" id="KW-1133">Transmembrane helix</keyword>
<dbReference type="Proteomes" id="UP000178235">
    <property type="component" value="Unassembled WGS sequence"/>
</dbReference>
<dbReference type="InterPro" id="IPR050833">
    <property type="entry name" value="Poly_Biosynth_Transport"/>
</dbReference>
<dbReference type="InterPro" id="IPR002797">
    <property type="entry name" value="Polysacc_synth"/>
</dbReference>
<keyword evidence="2" id="KW-1003">Cell membrane</keyword>
<dbReference type="AlphaFoldDB" id="A0A1F6VEE4"/>
<dbReference type="EMBL" id="MFTS01000007">
    <property type="protein sequence ID" value="OGI67949.1"/>
    <property type="molecule type" value="Genomic_DNA"/>
</dbReference>
<reference evidence="7 8" key="1">
    <citation type="journal article" date="2016" name="Nat. Commun.">
        <title>Thousands of microbial genomes shed light on interconnected biogeochemical processes in an aquifer system.</title>
        <authorList>
            <person name="Anantharaman K."/>
            <person name="Brown C.T."/>
            <person name="Hug L.A."/>
            <person name="Sharon I."/>
            <person name="Castelle C.J."/>
            <person name="Probst A.J."/>
            <person name="Thomas B.C."/>
            <person name="Singh A."/>
            <person name="Wilkins M.J."/>
            <person name="Karaoz U."/>
            <person name="Brodie E.L."/>
            <person name="Williams K.H."/>
            <person name="Hubbard S.S."/>
            <person name="Banfield J.F."/>
        </authorList>
    </citation>
    <scope>NUCLEOTIDE SEQUENCE [LARGE SCALE GENOMIC DNA]</scope>
</reference>
<feature type="transmembrane region" description="Helical" evidence="6">
    <location>
        <begin position="190"/>
        <end position="209"/>
    </location>
</feature>
<evidence type="ECO:0000256" key="3">
    <source>
        <dbReference type="ARBA" id="ARBA00022692"/>
    </source>
</evidence>
<feature type="transmembrane region" description="Helical" evidence="6">
    <location>
        <begin position="335"/>
        <end position="352"/>
    </location>
</feature>
<feature type="transmembrane region" description="Helical" evidence="6">
    <location>
        <begin position="24"/>
        <end position="52"/>
    </location>
</feature>
<evidence type="ECO:0000313" key="7">
    <source>
        <dbReference type="EMBL" id="OGI67949.1"/>
    </source>
</evidence>
<evidence type="ECO:0008006" key="9">
    <source>
        <dbReference type="Google" id="ProtNLM"/>
    </source>
</evidence>
<keyword evidence="3 6" id="KW-0812">Transmembrane</keyword>
<keyword evidence="5 6" id="KW-0472">Membrane</keyword>